<proteinExistence type="predicted"/>
<dbReference type="PROSITE" id="PS00683">
    <property type="entry name" value="RHODANESE_2"/>
    <property type="match status" value="1"/>
</dbReference>
<feature type="domain" description="Rhodanese" evidence="6">
    <location>
        <begin position="79"/>
        <end position="184"/>
    </location>
</feature>
<dbReference type="PANTHER" id="PTHR43855:SF1">
    <property type="entry name" value="THIOSULFATE SULFURTRANSFERASE"/>
    <property type="match status" value="1"/>
</dbReference>
<comment type="catalytic activity">
    <reaction evidence="2">
        <text>thiosulfate + hydrogen cyanide = thiocyanate + sulfite + 2 H(+)</text>
        <dbReference type="Rhea" id="RHEA:16881"/>
        <dbReference type="ChEBI" id="CHEBI:15378"/>
        <dbReference type="ChEBI" id="CHEBI:17359"/>
        <dbReference type="ChEBI" id="CHEBI:18022"/>
        <dbReference type="ChEBI" id="CHEBI:18407"/>
        <dbReference type="ChEBI" id="CHEBI:33542"/>
        <dbReference type="EC" id="2.8.1.1"/>
    </reaction>
</comment>
<name>A0ABX0JD92_9BACL</name>
<dbReference type="RefSeq" id="WP_166152166.1">
    <property type="nucleotide sequence ID" value="NZ_JAAOIW010000006.1"/>
</dbReference>
<evidence type="ECO:0000256" key="1">
    <source>
        <dbReference type="ARBA" id="ARBA00022737"/>
    </source>
</evidence>
<dbReference type="Pfam" id="PF00581">
    <property type="entry name" value="Rhodanese"/>
    <property type="match status" value="2"/>
</dbReference>
<keyword evidence="8" id="KW-1185">Reference proteome</keyword>
<dbReference type="EMBL" id="JAAOIW010000006">
    <property type="protein sequence ID" value="NHN31886.1"/>
    <property type="molecule type" value="Genomic_DNA"/>
</dbReference>
<reference evidence="7" key="1">
    <citation type="submission" date="2020-03" db="EMBL/GenBank/DDBJ databases">
        <title>Draft sequencing of Paenibacilllus sp. S3N08.</title>
        <authorList>
            <person name="Kim D.-U."/>
        </authorList>
    </citation>
    <scope>NUCLEOTIDE SEQUENCE</scope>
    <source>
        <strain evidence="7">S3N08</strain>
    </source>
</reference>
<dbReference type="SMART" id="SM00450">
    <property type="entry name" value="RHOD"/>
    <property type="match status" value="2"/>
</dbReference>
<evidence type="ECO:0000256" key="4">
    <source>
        <dbReference type="SAM" id="MobiDB-lite"/>
    </source>
</evidence>
<dbReference type="PROSITE" id="PS51257">
    <property type="entry name" value="PROKAR_LIPOPROTEIN"/>
    <property type="match status" value="1"/>
</dbReference>
<dbReference type="InterPro" id="IPR001307">
    <property type="entry name" value="Thiosulphate_STrfase_CS"/>
</dbReference>
<gene>
    <name evidence="7" type="ORF">G9U52_18785</name>
</gene>
<dbReference type="PANTHER" id="PTHR43855">
    <property type="entry name" value="THIOSULFATE SULFURTRANSFERASE"/>
    <property type="match status" value="1"/>
</dbReference>
<evidence type="ECO:0000256" key="3">
    <source>
        <dbReference type="RuleBase" id="RU000507"/>
    </source>
</evidence>
<keyword evidence="1" id="KW-0677">Repeat</keyword>
<dbReference type="Proteomes" id="UP001165962">
    <property type="component" value="Unassembled WGS sequence"/>
</dbReference>
<evidence type="ECO:0000256" key="2">
    <source>
        <dbReference type="ARBA" id="ARBA00047549"/>
    </source>
</evidence>
<feature type="domain" description="Rhodanese" evidence="6">
    <location>
        <begin position="214"/>
        <end position="333"/>
    </location>
</feature>
<feature type="region of interest" description="Disordered" evidence="4">
    <location>
        <begin position="24"/>
        <end position="46"/>
    </location>
</feature>
<dbReference type="InterPro" id="IPR001763">
    <property type="entry name" value="Rhodanese-like_dom"/>
</dbReference>
<protein>
    <recommendedName>
        <fullName evidence="3">Sulfurtransferase</fullName>
    </recommendedName>
</protein>
<keyword evidence="5" id="KW-0732">Signal</keyword>
<feature type="chain" id="PRO_5047268432" description="Sulfurtransferase" evidence="5">
    <location>
        <begin position="20"/>
        <end position="334"/>
    </location>
</feature>
<dbReference type="Gene3D" id="3.40.250.10">
    <property type="entry name" value="Rhodanese-like domain"/>
    <property type="match status" value="2"/>
</dbReference>
<evidence type="ECO:0000313" key="7">
    <source>
        <dbReference type="EMBL" id="NHN31886.1"/>
    </source>
</evidence>
<dbReference type="SUPFAM" id="SSF52821">
    <property type="entry name" value="Rhodanese/Cell cycle control phosphatase"/>
    <property type="match status" value="2"/>
</dbReference>
<evidence type="ECO:0000259" key="6">
    <source>
        <dbReference type="PROSITE" id="PS50206"/>
    </source>
</evidence>
<dbReference type="CDD" id="cd01449">
    <property type="entry name" value="TST_Repeat_2"/>
    <property type="match status" value="1"/>
</dbReference>
<accession>A0ABX0JD92</accession>
<feature type="signal peptide" evidence="5">
    <location>
        <begin position="1"/>
        <end position="19"/>
    </location>
</feature>
<sequence length="334" mass="35784">MNKSLVIVTLLTVAVVATACGQKDTATPAATTPTSAAAPAATPATAPKAEASTAAIKATDPYPNAQLLADVKWTEEHLKDDKVKIFDARAKGYEQGHIPGAVALNSGLLKDAANNTIASKEKITELFQSLGVNSDTTVLIYDEGNSLNASRVFYALEYYGHKDKVKILNGGYAAWMAASKEVATDTPAAPAKGSFTAVPNDKLVTTKEQLKALDMQQCTLLDVRSAKEFSGDDLRGNQKGGHIDKALNREWSDAIDANAKDGVPIFKNYADLTKAFEQTGVDKDKSKTVIPYCQTNIRGAHTYYTLRLLGYTDVRPYEGAFAEWGNAADTTVVK</sequence>
<dbReference type="InterPro" id="IPR036873">
    <property type="entry name" value="Rhodanese-like_dom_sf"/>
</dbReference>
<comment type="caution">
    <text evidence="7">The sequence shown here is derived from an EMBL/GenBank/DDBJ whole genome shotgun (WGS) entry which is preliminary data.</text>
</comment>
<evidence type="ECO:0000256" key="5">
    <source>
        <dbReference type="SAM" id="SignalP"/>
    </source>
</evidence>
<dbReference type="InterPro" id="IPR051126">
    <property type="entry name" value="Thiosulfate_sulfurtransferase"/>
</dbReference>
<organism evidence="7 8">
    <name type="scientific">Paenibacillus agricola</name>
    <dbReference type="NCBI Taxonomy" id="2716264"/>
    <lineage>
        <taxon>Bacteria</taxon>
        <taxon>Bacillati</taxon>
        <taxon>Bacillota</taxon>
        <taxon>Bacilli</taxon>
        <taxon>Bacillales</taxon>
        <taxon>Paenibacillaceae</taxon>
        <taxon>Paenibacillus</taxon>
    </lineage>
</organism>
<evidence type="ECO:0000313" key="8">
    <source>
        <dbReference type="Proteomes" id="UP001165962"/>
    </source>
</evidence>
<dbReference type="PROSITE" id="PS00380">
    <property type="entry name" value="RHODANESE_1"/>
    <property type="match status" value="1"/>
</dbReference>
<keyword evidence="3" id="KW-0808">Transferase</keyword>
<dbReference type="PROSITE" id="PS50206">
    <property type="entry name" value="RHODANESE_3"/>
    <property type="match status" value="2"/>
</dbReference>
<dbReference type="CDD" id="cd01448">
    <property type="entry name" value="TST_Repeat_1"/>
    <property type="match status" value="1"/>
</dbReference>